<dbReference type="AlphaFoldDB" id="A0A426ZB33"/>
<dbReference type="Proteomes" id="UP000287651">
    <property type="component" value="Unassembled WGS sequence"/>
</dbReference>
<proteinExistence type="predicted"/>
<dbReference type="EMBL" id="AMZH03007506">
    <property type="protein sequence ID" value="RRT61162.1"/>
    <property type="molecule type" value="Genomic_DNA"/>
</dbReference>
<reference evidence="1 2" key="1">
    <citation type="journal article" date="2014" name="Agronomy (Basel)">
        <title>A Draft Genome Sequence for Ensete ventricosum, the Drought-Tolerant Tree Against Hunger.</title>
        <authorList>
            <person name="Harrison J."/>
            <person name="Moore K.A."/>
            <person name="Paszkiewicz K."/>
            <person name="Jones T."/>
            <person name="Grant M."/>
            <person name="Ambacheew D."/>
            <person name="Muzemil S."/>
            <person name="Studholme D.J."/>
        </authorList>
    </citation>
    <scope>NUCLEOTIDE SEQUENCE [LARGE SCALE GENOMIC DNA]</scope>
</reference>
<evidence type="ECO:0000313" key="2">
    <source>
        <dbReference type="Proteomes" id="UP000287651"/>
    </source>
</evidence>
<protein>
    <submittedName>
        <fullName evidence="1">Uncharacterized protein</fullName>
    </submittedName>
</protein>
<name>A0A426ZB33_ENSVE</name>
<organism evidence="1 2">
    <name type="scientific">Ensete ventricosum</name>
    <name type="common">Abyssinian banana</name>
    <name type="synonym">Musa ensete</name>
    <dbReference type="NCBI Taxonomy" id="4639"/>
    <lineage>
        <taxon>Eukaryota</taxon>
        <taxon>Viridiplantae</taxon>
        <taxon>Streptophyta</taxon>
        <taxon>Embryophyta</taxon>
        <taxon>Tracheophyta</taxon>
        <taxon>Spermatophyta</taxon>
        <taxon>Magnoliopsida</taxon>
        <taxon>Liliopsida</taxon>
        <taxon>Zingiberales</taxon>
        <taxon>Musaceae</taxon>
        <taxon>Ensete</taxon>
    </lineage>
</organism>
<gene>
    <name evidence="1" type="ORF">B296_00005506</name>
</gene>
<evidence type="ECO:0000313" key="1">
    <source>
        <dbReference type="EMBL" id="RRT61162.1"/>
    </source>
</evidence>
<sequence>MIRSYKTMNPGLLCKHSNAEWFIPTLAMIVSFSRNFLSSLCLLNTCQVKDPFMHSEGADVIQHMIDHFLLA</sequence>
<accession>A0A426ZB33</accession>
<comment type="caution">
    <text evidence="1">The sequence shown here is derived from an EMBL/GenBank/DDBJ whole genome shotgun (WGS) entry which is preliminary data.</text>
</comment>